<sequence length="49" mass="5335">MAQGNACIPDDFELPVTAFDIPRCYAGDLSAVVITEGLIRDRVRRLAKG</sequence>
<keyword evidence="2" id="KW-1185">Reference proteome</keyword>
<name>A0A0N4YW74_NIPBR</name>
<dbReference type="InterPro" id="IPR029057">
    <property type="entry name" value="PRTase-like"/>
</dbReference>
<dbReference type="EMBL" id="UYSL01026419">
    <property type="protein sequence ID" value="VDL85379.1"/>
    <property type="molecule type" value="Genomic_DNA"/>
</dbReference>
<dbReference type="STRING" id="27835.A0A0N4YW74"/>
<dbReference type="Proteomes" id="UP000271162">
    <property type="component" value="Unassembled WGS sequence"/>
</dbReference>
<proteinExistence type="predicted"/>
<dbReference type="AlphaFoldDB" id="A0A0N4YW74"/>
<evidence type="ECO:0000313" key="1">
    <source>
        <dbReference type="EMBL" id="VDL85379.1"/>
    </source>
</evidence>
<accession>A0A0N4YW74</accession>
<dbReference type="Gene3D" id="3.40.50.2020">
    <property type="match status" value="1"/>
</dbReference>
<evidence type="ECO:0000313" key="2">
    <source>
        <dbReference type="Proteomes" id="UP000271162"/>
    </source>
</evidence>
<organism evidence="3">
    <name type="scientific">Nippostrongylus brasiliensis</name>
    <name type="common">Rat hookworm</name>
    <dbReference type="NCBI Taxonomy" id="27835"/>
    <lineage>
        <taxon>Eukaryota</taxon>
        <taxon>Metazoa</taxon>
        <taxon>Ecdysozoa</taxon>
        <taxon>Nematoda</taxon>
        <taxon>Chromadorea</taxon>
        <taxon>Rhabditida</taxon>
        <taxon>Rhabditina</taxon>
        <taxon>Rhabditomorpha</taxon>
        <taxon>Strongyloidea</taxon>
        <taxon>Heligmosomidae</taxon>
        <taxon>Nippostrongylus</taxon>
    </lineage>
</organism>
<protein>
    <submittedName>
        <fullName evidence="3">3-isopropylmalate dehydratase large subunit</fullName>
    </submittedName>
</protein>
<reference evidence="3" key="1">
    <citation type="submission" date="2017-02" db="UniProtKB">
        <authorList>
            <consortium name="WormBaseParasite"/>
        </authorList>
    </citation>
    <scope>IDENTIFICATION</scope>
</reference>
<reference evidence="1 2" key="2">
    <citation type="submission" date="2018-11" db="EMBL/GenBank/DDBJ databases">
        <authorList>
            <consortium name="Pathogen Informatics"/>
        </authorList>
    </citation>
    <scope>NUCLEOTIDE SEQUENCE [LARGE SCALE GENOMIC DNA]</scope>
</reference>
<dbReference type="WBParaSite" id="NBR_0002149601-mRNA-1">
    <property type="protein sequence ID" value="NBR_0002149601-mRNA-1"/>
    <property type="gene ID" value="NBR_0002149601"/>
</dbReference>
<gene>
    <name evidence="1" type="ORF">NBR_LOCUS21497</name>
</gene>
<evidence type="ECO:0000313" key="3">
    <source>
        <dbReference type="WBParaSite" id="NBR_0002149601-mRNA-1"/>
    </source>
</evidence>